<proteinExistence type="predicted"/>
<accession>A0ABS9JXV5</accession>
<evidence type="ECO:0000313" key="2">
    <source>
        <dbReference type="EMBL" id="MCG2575734.1"/>
    </source>
</evidence>
<dbReference type="Proteomes" id="UP001165384">
    <property type="component" value="Unassembled WGS sequence"/>
</dbReference>
<dbReference type="EMBL" id="JAKLTN010000001">
    <property type="protein sequence ID" value="MCG2575734.1"/>
    <property type="molecule type" value="Genomic_DNA"/>
</dbReference>
<dbReference type="InterPro" id="IPR001633">
    <property type="entry name" value="EAL_dom"/>
</dbReference>
<dbReference type="InterPro" id="IPR035919">
    <property type="entry name" value="EAL_sf"/>
</dbReference>
<gene>
    <name evidence="2" type="ORF">LZ012_01855</name>
</gene>
<sequence length="270" mass="29250">MPLTDLIRYFNMADQDGDSTLYQEKGRAAAWHRGLRLGSHFRPIVNLRDERIVGHQALLVASLADGRPLGAAEAYATCESTAAVVHFDRLCRTLHALNFLTQQRHAGGYLQMAVHPRHVQAILNQHGLVYEAILKRCGLAPQDIVLHIGSHSPDDAASLGKALVNYRLRGYRLALSAPDGTSANWPPSFVPDIAQVSSSHDCAHLAAWQDDGVSIELVGIDSGLSYQQAIAAGIVLGQGDLFGLRQADCRPTHGKGRVAYNAPSPFRSPP</sequence>
<dbReference type="Gene3D" id="3.20.20.450">
    <property type="entry name" value="EAL domain"/>
    <property type="match status" value="1"/>
</dbReference>
<reference evidence="2" key="1">
    <citation type="submission" date="2022-01" db="EMBL/GenBank/DDBJ databases">
        <authorList>
            <person name="Jo J.-H."/>
            <person name="Im W.-T."/>
        </authorList>
    </citation>
    <scope>NUCLEOTIDE SEQUENCE</scope>
    <source>
        <strain evidence="2">XY25</strain>
    </source>
</reference>
<organism evidence="2 3">
    <name type="scientific">Dechloromonas hankyongensis</name>
    <dbReference type="NCBI Taxonomy" id="2908002"/>
    <lineage>
        <taxon>Bacteria</taxon>
        <taxon>Pseudomonadati</taxon>
        <taxon>Pseudomonadota</taxon>
        <taxon>Betaproteobacteria</taxon>
        <taxon>Rhodocyclales</taxon>
        <taxon>Azonexaceae</taxon>
        <taxon>Dechloromonas</taxon>
    </lineage>
</organism>
<protein>
    <submittedName>
        <fullName evidence="2">EAL domain-containing protein</fullName>
    </submittedName>
</protein>
<dbReference type="RefSeq" id="WP_275706945.1">
    <property type="nucleotide sequence ID" value="NZ_JAKLTN010000001.1"/>
</dbReference>
<comment type="caution">
    <text evidence="2">The sequence shown here is derived from an EMBL/GenBank/DDBJ whole genome shotgun (WGS) entry which is preliminary data.</text>
</comment>
<keyword evidence="3" id="KW-1185">Reference proteome</keyword>
<name>A0ABS9JXV5_9RHOO</name>
<dbReference type="SUPFAM" id="SSF141868">
    <property type="entry name" value="EAL domain-like"/>
    <property type="match status" value="1"/>
</dbReference>
<evidence type="ECO:0000313" key="3">
    <source>
        <dbReference type="Proteomes" id="UP001165384"/>
    </source>
</evidence>
<dbReference type="Pfam" id="PF00563">
    <property type="entry name" value="EAL"/>
    <property type="match status" value="1"/>
</dbReference>
<feature type="domain" description="EAL" evidence="1">
    <location>
        <begin position="36"/>
        <end position="176"/>
    </location>
</feature>
<evidence type="ECO:0000259" key="1">
    <source>
        <dbReference type="Pfam" id="PF00563"/>
    </source>
</evidence>